<protein>
    <recommendedName>
        <fullName evidence="5">Transmembrane protein</fullName>
    </recommendedName>
</protein>
<sequence length="194" mass="21178">MRLCSIGCPLLLGVIYLTGARAASVQEAAGAAAASQLQQQASVSASVEANASAQVQADNGAGSGAEPTQRPIKRLRGEDEQNDGPSAETRKNYDEVLGELQKDPRYQRARERNDALAEQRRQRVNAWMKGRSQQGQAPSAEAQADKERRAKYDKVVEELQQDPRFQRARERLGGASDEGSKASNKDTKPHTFSR</sequence>
<feature type="signal peptide" evidence="2">
    <location>
        <begin position="1"/>
        <end position="22"/>
    </location>
</feature>
<evidence type="ECO:0000256" key="1">
    <source>
        <dbReference type="SAM" id="MobiDB-lite"/>
    </source>
</evidence>
<dbReference type="GeneID" id="25271674"/>
<dbReference type="AlphaFoldDB" id="U6GUT4"/>
<organism evidence="3 4">
    <name type="scientific">Eimeria acervulina</name>
    <name type="common">Coccidian parasite</name>
    <dbReference type="NCBI Taxonomy" id="5801"/>
    <lineage>
        <taxon>Eukaryota</taxon>
        <taxon>Sar</taxon>
        <taxon>Alveolata</taxon>
        <taxon>Apicomplexa</taxon>
        <taxon>Conoidasida</taxon>
        <taxon>Coccidia</taxon>
        <taxon>Eucoccidiorida</taxon>
        <taxon>Eimeriorina</taxon>
        <taxon>Eimeriidae</taxon>
        <taxon>Eimeria</taxon>
    </lineage>
</organism>
<feature type="chain" id="PRO_5004671643" description="Transmembrane protein" evidence="2">
    <location>
        <begin position="23"/>
        <end position="194"/>
    </location>
</feature>
<feature type="compositionally biased region" description="Basic and acidic residues" evidence="1">
    <location>
        <begin position="164"/>
        <end position="194"/>
    </location>
</feature>
<evidence type="ECO:0000313" key="3">
    <source>
        <dbReference type="EMBL" id="CDI83332.1"/>
    </source>
</evidence>
<feature type="compositionally biased region" description="Low complexity" evidence="1">
    <location>
        <begin position="38"/>
        <end position="57"/>
    </location>
</feature>
<feature type="region of interest" description="Disordered" evidence="1">
    <location>
        <begin position="38"/>
        <end position="194"/>
    </location>
</feature>
<feature type="compositionally biased region" description="Basic and acidic residues" evidence="1">
    <location>
        <begin position="88"/>
        <end position="121"/>
    </location>
</feature>
<dbReference type="Proteomes" id="UP000018050">
    <property type="component" value="Unassembled WGS sequence"/>
</dbReference>
<reference evidence="3" key="1">
    <citation type="submission" date="2013-10" db="EMBL/GenBank/DDBJ databases">
        <title>Genomic analysis of the causative agents of coccidiosis in chickens.</title>
        <authorList>
            <person name="Reid A.J."/>
            <person name="Blake D."/>
            <person name="Billington K."/>
            <person name="Browne H."/>
            <person name="Dunn M."/>
            <person name="Hung S."/>
            <person name="Kawahara F."/>
            <person name="Miranda-Saavedra D."/>
            <person name="Mourier T."/>
            <person name="Nagra H."/>
            <person name="Otto T.D."/>
            <person name="Rawlings N."/>
            <person name="Sanchez A."/>
            <person name="Sanders M."/>
            <person name="Subramaniam C."/>
            <person name="Tay Y."/>
            <person name="Dear P."/>
            <person name="Doerig C."/>
            <person name="Gruber A."/>
            <person name="Parkinson J."/>
            <person name="Shirley M."/>
            <person name="Wan K.L."/>
            <person name="Berriman M."/>
            <person name="Tomley F."/>
            <person name="Pain A."/>
        </authorList>
    </citation>
    <scope>NUCLEOTIDE SEQUENCE</scope>
    <source>
        <strain evidence="3">Houghton</strain>
    </source>
</reference>
<accession>U6GUT4</accession>
<proteinExistence type="predicted"/>
<dbReference type="OrthoDB" id="10532459at2759"/>
<evidence type="ECO:0008006" key="5">
    <source>
        <dbReference type="Google" id="ProtNLM"/>
    </source>
</evidence>
<dbReference type="EMBL" id="HG673397">
    <property type="protein sequence ID" value="CDI83332.1"/>
    <property type="molecule type" value="Genomic_DNA"/>
</dbReference>
<name>U6GUT4_EIMAC</name>
<gene>
    <name evidence="3" type="ORF">EAH_00036040</name>
</gene>
<dbReference type="RefSeq" id="XP_013247537.1">
    <property type="nucleotide sequence ID" value="XM_013392083.1"/>
</dbReference>
<dbReference type="OMA" id="CSIGCPL"/>
<keyword evidence="4" id="KW-1185">Reference proteome</keyword>
<reference evidence="3" key="2">
    <citation type="submission" date="2013-10" db="EMBL/GenBank/DDBJ databases">
        <authorList>
            <person name="Aslett M."/>
        </authorList>
    </citation>
    <scope>NUCLEOTIDE SEQUENCE</scope>
    <source>
        <strain evidence="3">Houghton</strain>
    </source>
</reference>
<dbReference type="VEuPathDB" id="ToxoDB:EAH_00036040"/>
<evidence type="ECO:0000313" key="4">
    <source>
        <dbReference type="Proteomes" id="UP000018050"/>
    </source>
</evidence>
<evidence type="ECO:0000256" key="2">
    <source>
        <dbReference type="SAM" id="SignalP"/>
    </source>
</evidence>
<keyword evidence="2" id="KW-0732">Signal</keyword>
<feature type="compositionally biased region" description="Basic and acidic residues" evidence="1">
    <location>
        <begin position="143"/>
        <end position="157"/>
    </location>
</feature>